<keyword evidence="3" id="KW-0285">Flavoprotein</keyword>
<dbReference type="FunFam" id="3.30.70.2740:FF:000001">
    <property type="entry name" value="D-lactate dehydrogenase mitochondrial"/>
    <property type="match status" value="1"/>
</dbReference>
<dbReference type="Gene3D" id="3.30.70.2740">
    <property type="match status" value="1"/>
</dbReference>
<protein>
    <submittedName>
        <fullName evidence="7">Glycolate oxidase</fullName>
    </submittedName>
</protein>
<dbReference type="FunFam" id="3.30.465.10:FF:000016">
    <property type="entry name" value="probable D-lactate dehydrogenase, mitochondrial"/>
    <property type="match status" value="1"/>
</dbReference>
<dbReference type="SUPFAM" id="SSF55103">
    <property type="entry name" value="FAD-linked oxidases, C-terminal domain"/>
    <property type="match status" value="1"/>
</dbReference>
<evidence type="ECO:0000256" key="4">
    <source>
        <dbReference type="ARBA" id="ARBA00022827"/>
    </source>
</evidence>
<comment type="similarity">
    <text evidence="2">Belongs to the FAD-binding oxidoreductase/transferase type 4 family.</text>
</comment>
<evidence type="ECO:0000259" key="6">
    <source>
        <dbReference type="PROSITE" id="PS51387"/>
    </source>
</evidence>
<accession>A0A1I4T9F2</accession>
<feature type="domain" description="FAD-binding PCMH-type" evidence="6">
    <location>
        <begin position="36"/>
        <end position="215"/>
    </location>
</feature>
<dbReference type="GO" id="GO:0016491">
    <property type="term" value="F:oxidoreductase activity"/>
    <property type="evidence" value="ECO:0007669"/>
    <property type="project" value="UniProtKB-KW"/>
</dbReference>
<dbReference type="InterPro" id="IPR006094">
    <property type="entry name" value="Oxid_FAD_bind_N"/>
</dbReference>
<dbReference type="Gene3D" id="1.10.45.10">
    <property type="entry name" value="Vanillyl-alcohol Oxidase, Chain A, domain 4"/>
    <property type="match status" value="1"/>
</dbReference>
<evidence type="ECO:0000256" key="2">
    <source>
        <dbReference type="ARBA" id="ARBA00008000"/>
    </source>
</evidence>
<dbReference type="RefSeq" id="WP_091936925.1">
    <property type="nucleotide sequence ID" value="NZ_FOUJ01000004.1"/>
</dbReference>
<evidence type="ECO:0000256" key="3">
    <source>
        <dbReference type="ARBA" id="ARBA00022630"/>
    </source>
</evidence>
<dbReference type="InterPro" id="IPR016166">
    <property type="entry name" value="FAD-bd_PCMH"/>
</dbReference>
<dbReference type="InterPro" id="IPR036318">
    <property type="entry name" value="FAD-bd_PCMH-like_sf"/>
</dbReference>
<dbReference type="Pfam" id="PF02913">
    <property type="entry name" value="FAD-oxidase_C"/>
    <property type="match status" value="1"/>
</dbReference>
<dbReference type="PROSITE" id="PS51387">
    <property type="entry name" value="FAD_PCMH"/>
    <property type="match status" value="1"/>
</dbReference>
<comment type="cofactor">
    <cofactor evidence="1">
        <name>FAD</name>
        <dbReference type="ChEBI" id="CHEBI:57692"/>
    </cofactor>
</comment>
<dbReference type="STRING" id="487685.SAMN04488696_2261"/>
<dbReference type="Pfam" id="PF01565">
    <property type="entry name" value="FAD_binding_4"/>
    <property type="match status" value="1"/>
</dbReference>
<dbReference type="FunFam" id="1.10.45.10:FF:000001">
    <property type="entry name" value="D-lactate dehydrogenase mitochondrial"/>
    <property type="match status" value="1"/>
</dbReference>
<evidence type="ECO:0000256" key="5">
    <source>
        <dbReference type="ARBA" id="ARBA00023002"/>
    </source>
</evidence>
<keyword evidence="4" id="KW-0274">FAD</keyword>
<dbReference type="OrthoDB" id="26910at2157"/>
<proteinExistence type="inferred from homology"/>
<name>A0A1I4T9F2_9EURY</name>
<organism evidence="7 8">
    <name type="scientific">Methanolobus profundi</name>
    <dbReference type="NCBI Taxonomy" id="487685"/>
    <lineage>
        <taxon>Archaea</taxon>
        <taxon>Methanobacteriati</taxon>
        <taxon>Methanobacteriota</taxon>
        <taxon>Stenosarchaea group</taxon>
        <taxon>Methanomicrobia</taxon>
        <taxon>Methanosarcinales</taxon>
        <taxon>Methanosarcinaceae</taxon>
        <taxon>Methanolobus</taxon>
    </lineage>
</organism>
<evidence type="ECO:0000313" key="7">
    <source>
        <dbReference type="EMBL" id="SFM73285.1"/>
    </source>
</evidence>
<dbReference type="InterPro" id="IPR004113">
    <property type="entry name" value="FAD-bd_oxidored_4_C"/>
</dbReference>
<dbReference type="PANTHER" id="PTHR42934:SF2">
    <property type="entry name" value="GLYCOLATE OXIDASE SUBUNIT GLCD"/>
    <property type="match status" value="1"/>
</dbReference>
<dbReference type="InterPro" id="IPR051914">
    <property type="entry name" value="FAD-linked_OxidoTrans_Type4"/>
</dbReference>
<evidence type="ECO:0000313" key="8">
    <source>
        <dbReference type="Proteomes" id="UP000198535"/>
    </source>
</evidence>
<dbReference type="EMBL" id="FOUJ01000004">
    <property type="protein sequence ID" value="SFM73285.1"/>
    <property type="molecule type" value="Genomic_DNA"/>
</dbReference>
<dbReference type="GO" id="GO:0071949">
    <property type="term" value="F:FAD binding"/>
    <property type="evidence" value="ECO:0007669"/>
    <property type="project" value="InterPro"/>
</dbReference>
<gene>
    <name evidence="7" type="ORF">SAMN04488696_2261</name>
</gene>
<dbReference type="Gene3D" id="3.30.465.10">
    <property type="match status" value="1"/>
</dbReference>
<dbReference type="InterPro" id="IPR016171">
    <property type="entry name" value="Vanillyl_alc_oxidase_C-sub2"/>
</dbReference>
<reference evidence="8" key="1">
    <citation type="submission" date="2016-10" db="EMBL/GenBank/DDBJ databases">
        <authorList>
            <person name="Varghese N."/>
            <person name="Submissions S."/>
        </authorList>
    </citation>
    <scope>NUCLEOTIDE SEQUENCE [LARGE SCALE GENOMIC DNA]</scope>
    <source>
        <strain evidence="8">Mob M</strain>
    </source>
</reference>
<dbReference type="Proteomes" id="UP000198535">
    <property type="component" value="Unassembled WGS sequence"/>
</dbReference>
<dbReference type="AlphaFoldDB" id="A0A1I4T9F2"/>
<evidence type="ECO:0000256" key="1">
    <source>
        <dbReference type="ARBA" id="ARBA00001974"/>
    </source>
</evidence>
<dbReference type="SUPFAM" id="SSF56176">
    <property type="entry name" value="FAD-binding/transporter-associated domain-like"/>
    <property type="match status" value="1"/>
</dbReference>
<sequence length="460" mass="48922">MQKSDLLKKLQDIVGNERVSASAAELYCYSCDASQVRGMPDFVIRPANTEQISKIVSLANEKEIPVTARGAGTGLAGGAVPVEGGIVLDMSSMNRILEMDLGNLQVTIEPGIVQEKLNDALEPYGFFFPPDPGSSAMCTLGGLIANNGSGMRSVKYGTTRNYVLGLEVVMADGTVVNTGTKVTKSVAGYSLTDLFVGSEGTLGIITKATLKVRALPKERSVLLASFEDPEHAGEAVVKVLSSGIVPSACEILDRNIIEAINTYDPHIGLPKAGAILMFEVDGTENTVREGIEMIKDACSTLATSIRAASDKKERDEIWAARRLVGAAVSRLDPLRTRVYVGEDIGVPIKELPGMLHKVGEISKEFKLPIMTYGHIGDGNLHTGMCIDMLSDKEWDKLTKAADKIHLTAISIGGTVTAEHGVGSARAEYLGLELGKGLDVMILIKNALDPKGILNPGKMGV</sequence>
<keyword evidence="8" id="KW-1185">Reference proteome</keyword>
<dbReference type="InterPro" id="IPR016164">
    <property type="entry name" value="FAD-linked_Oxase-like_C"/>
</dbReference>
<dbReference type="InterPro" id="IPR016169">
    <property type="entry name" value="FAD-bd_PCMH_sub2"/>
</dbReference>
<keyword evidence="5" id="KW-0560">Oxidoreductase</keyword>
<dbReference type="PANTHER" id="PTHR42934">
    <property type="entry name" value="GLYCOLATE OXIDASE SUBUNIT GLCD"/>
    <property type="match status" value="1"/>
</dbReference>